<evidence type="ECO:0000313" key="2">
    <source>
        <dbReference type="Proteomes" id="UP000190774"/>
    </source>
</evidence>
<keyword evidence="2" id="KW-1185">Reference proteome</keyword>
<accession>A0A1T4YSJ1</accession>
<dbReference type="Proteomes" id="UP000190774">
    <property type="component" value="Unassembled WGS sequence"/>
</dbReference>
<gene>
    <name evidence="1" type="ORF">SAMN02745166_04011</name>
</gene>
<sequence length="164" mass="18417">MDMKTQTRLTRYAWLPLLILISWVLAETPTKAKDSPGPSYDAVEFFHVCLLLSKSVGRAGYPVEFHSALTRTRGRIMRGLSYWSLGQRDSSERVEVAIVTDASKGAIQFQTLHGDLWLLVLSPKSVNEAFLEAAHLDSMQAWFQELHAVGEAMKPLDTWEAPGR</sequence>
<dbReference type="EMBL" id="FUYE01000016">
    <property type="protein sequence ID" value="SKB04225.1"/>
    <property type="molecule type" value="Genomic_DNA"/>
</dbReference>
<dbReference type="AlphaFoldDB" id="A0A1T4YSJ1"/>
<reference evidence="2" key="1">
    <citation type="submission" date="2017-02" db="EMBL/GenBank/DDBJ databases">
        <authorList>
            <person name="Varghese N."/>
            <person name="Submissions S."/>
        </authorList>
    </citation>
    <scope>NUCLEOTIDE SEQUENCE [LARGE SCALE GENOMIC DNA]</scope>
    <source>
        <strain evidence="2">ATCC 700200</strain>
    </source>
</reference>
<evidence type="ECO:0000313" key="1">
    <source>
        <dbReference type="EMBL" id="SKB04225.1"/>
    </source>
</evidence>
<protein>
    <submittedName>
        <fullName evidence="1">Uncharacterized protein</fullName>
    </submittedName>
</protein>
<proteinExistence type="predicted"/>
<name>A0A1T4YSJ1_9BACT</name>
<organism evidence="1 2">
    <name type="scientific">Prosthecobacter debontii</name>
    <dbReference type="NCBI Taxonomy" id="48467"/>
    <lineage>
        <taxon>Bacteria</taxon>
        <taxon>Pseudomonadati</taxon>
        <taxon>Verrucomicrobiota</taxon>
        <taxon>Verrucomicrobiia</taxon>
        <taxon>Verrucomicrobiales</taxon>
        <taxon>Verrucomicrobiaceae</taxon>
        <taxon>Prosthecobacter</taxon>
    </lineage>
</organism>